<organism evidence="1">
    <name type="scientific">Pongo abelii</name>
    <name type="common">Sumatran orangutan</name>
    <name type="synonym">Pongo pygmaeus abelii</name>
    <dbReference type="NCBI Taxonomy" id="9601"/>
    <lineage>
        <taxon>Eukaryota</taxon>
        <taxon>Metazoa</taxon>
        <taxon>Chordata</taxon>
        <taxon>Craniata</taxon>
        <taxon>Vertebrata</taxon>
        <taxon>Euteleostomi</taxon>
        <taxon>Mammalia</taxon>
        <taxon>Eutheria</taxon>
        <taxon>Euarchontoglires</taxon>
        <taxon>Primates</taxon>
        <taxon>Haplorrhini</taxon>
        <taxon>Catarrhini</taxon>
        <taxon>Hominidae</taxon>
        <taxon>Pongo</taxon>
    </lineage>
</organism>
<reference evidence="1" key="1">
    <citation type="submission" date="2017-12" db="EMBL/GenBank/DDBJ databases">
        <title>High-resolution comparative analysis of great ape genomes.</title>
        <authorList>
            <person name="Pollen A."/>
            <person name="Hastie A."/>
            <person name="Hormozdiari F."/>
            <person name="Dougherty M."/>
            <person name="Liu R."/>
            <person name="Chaisson M."/>
            <person name="Hoppe E."/>
            <person name="Hill C."/>
            <person name="Pang A."/>
            <person name="Hillier L."/>
            <person name="Baker C."/>
            <person name="Armstrong J."/>
            <person name="Shendure J."/>
            <person name="Paten B."/>
            <person name="Wilson R."/>
            <person name="Chao H."/>
            <person name="Schneider V."/>
            <person name="Ventura M."/>
            <person name="Kronenberg Z."/>
            <person name="Murali S."/>
            <person name="Gordon D."/>
            <person name="Cantsilieris S."/>
            <person name="Munson K."/>
            <person name="Nelson B."/>
            <person name="Raja A."/>
            <person name="Underwood J."/>
            <person name="Diekhans M."/>
            <person name="Fiddes I."/>
            <person name="Haussler D."/>
            <person name="Eichler E."/>
        </authorList>
    </citation>
    <scope>NUCLEOTIDE SEQUENCE [LARGE SCALE GENOMIC DNA]</scope>
    <source>
        <strain evidence="1">Susie</strain>
    </source>
</reference>
<comment type="caution">
    <text evidence="1">The sequence shown here is derived from an EMBL/GenBank/DDBJ whole genome shotgun (WGS) entry which is preliminary data.</text>
</comment>
<dbReference type="EMBL" id="NDHI03003480">
    <property type="protein sequence ID" value="PNJ37536.1"/>
    <property type="molecule type" value="Genomic_DNA"/>
</dbReference>
<gene>
    <name evidence="1" type="ORF">CR201_G0031986</name>
</gene>
<name>A0A2J8TWX9_PONAB</name>
<dbReference type="AlphaFoldDB" id="A0A2J8TWX9"/>
<accession>A0A2J8TWX9</accession>
<evidence type="ECO:0000313" key="1">
    <source>
        <dbReference type="EMBL" id="PNJ37536.1"/>
    </source>
</evidence>
<protein>
    <submittedName>
        <fullName evidence="1">ADSL isoform 5</fullName>
    </submittedName>
</protein>
<proteinExistence type="predicted"/>
<sequence length="80" mass="8776">RIQADAYFSPIHSQLDRLLDPCSFTGRASQQCKQVPLDKNIVCVIPCCISNSKSTSDTWQLGSLPASATAPDFLVAWIYS</sequence>
<feature type="non-terminal residue" evidence="1">
    <location>
        <position position="1"/>
    </location>
</feature>